<evidence type="ECO:0000313" key="2">
    <source>
        <dbReference type="EMBL" id="JAH86156.1"/>
    </source>
</evidence>
<reference evidence="2" key="1">
    <citation type="submission" date="2014-11" db="EMBL/GenBank/DDBJ databases">
        <authorList>
            <person name="Amaro Gonzalez C."/>
        </authorList>
    </citation>
    <scope>NUCLEOTIDE SEQUENCE</scope>
</reference>
<dbReference type="AlphaFoldDB" id="A0A0E9W759"/>
<dbReference type="EMBL" id="GBXM01022421">
    <property type="protein sequence ID" value="JAH86156.1"/>
    <property type="molecule type" value="Transcribed_RNA"/>
</dbReference>
<sequence>MQRLILGILIHKLWMPWVLNQAQCSNISQCPPMRECYSSPQCSVAPPLVSRYLRSAHSQWVS</sequence>
<keyword evidence="1" id="KW-0732">Signal</keyword>
<name>A0A0E9W759_ANGAN</name>
<reference evidence="2" key="2">
    <citation type="journal article" date="2015" name="Fish Shellfish Immunol.">
        <title>Early steps in the European eel (Anguilla anguilla)-Vibrio vulnificus interaction in the gills: Role of the RtxA13 toxin.</title>
        <authorList>
            <person name="Callol A."/>
            <person name="Pajuelo D."/>
            <person name="Ebbesson L."/>
            <person name="Teles M."/>
            <person name="MacKenzie S."/>
            <person name="Amaro C."/>
        </authorList>
    </citation>
    <scope>NUCLEOTIDE SEQUENCE</scope>
</reference>
<protein>
    <submittedName>
        <fullName evidence="2">Uncharacterized protein</fullName>
    </submittedName>
</protein>
<feature type="chain" id="PRO_5002434112" evidence="1">
    <location>
        <begin position="25"/>
        <end position="62"/>
    </location>
</feature>
<feature type="signal peptide" evidence="1">
    <location>
        <begin position="1"/>
        <end position="24"/>
    </location>
</feature>
<proteinExistence type="predicted"/>
<evidence type="ECO:0000256" key="1">
    <source>
        <dbReference type="SAM" id="SignalP"/>
    </source>
</evidence>
<accession>A0A0E9W759</accession>
<organism evidence="2">
    <name type="scientific">Anguilla anguilla</name>
    <name type="common">European freshwater eel</name>
    <name type="synonym">Muraena anguilla</name>
    <dbReference type="NCBI Taxonomy" id="7936"/>
    <lineage>
        <taxon>Eukaryota</taxon>
        <taxon>Metazoa</taxon>
        <taxon>Chordata</taxon>
        <taxon>Craniata</taxon>
        <taxon>Vertebrata</taxon>
        <taxon>Euteleostomi</taxon>
        <taxon>Actinopterygii</taxon>
        <taxon>Neopterygii</taxon>
        <taxon>Teleostei</taxon>
        <taxon>Anguilliformes</taxon>
        <taxon>Anguillidae</taxon>
        <taxon>Anguilla</taxon>
    </lineage>
</organism>